<dbReference type="Proteomes" id="UP001595453">
    <property type="component" value="Unassembled WGS sequence"/>
</dbReference>
<keyword evidence="1" id="KW-0732">Signal</keyword>
<evidence type="ECO:0000313" key="2">
    <source>
        <dbReference type="EMBL" id="MFC3031096.1"/>
    </source>
</evidence>
<sequence>MKALLFCILLLANSVIAKASESIVVITNINNPVLHVSQRTLIDLYMGKLQAFDNGSPALPIDISSEDPLKQHFYERLTGRSLSQINAYRSRIKFSGKASTPVAMPNSDAIIKAVSRDPLAIGYIWAKDVTDQVKVVFTLDK</sequence>
<accession>A0ABV7CEU4</accession>
<gene>
    <name evidence="2" type="ORF">ACFOEE_00955</name>
</gene>
<name>A0ABV7CEU4_9GAMM</name>
<evidence type="ECO:0000256" key="1">
    <source>
        <dbReference type="SAM" id="SignalP"/>
    </source>
</evidence>
<comment type="caution">
    <text evidence="2">The sequence shown here is derived from an EMBL/GenBank/DDBJ whole genome shotgun (WGS) entry which is preliminary data.</text>
</comment>
<feature type="signal peptide" evidence="1">
    <location>
        <begin position="1"/>
        <end position="19"/>
    </location>
</feature>
<feature type="chain" id="PRO_5046319797" description="Phosphate ABC transporter substrate-binding protein" evidence="1">
    <location>
        <begin position="20"/>
        <end position="141"/>
    </location>
</feature>
<dbReference type="Gene3D" id="3.40.190.10">
    <property type="entry name" value="Periplasmic binding protein-like II"/>
    <property type="match status" value="1"/>
</dbReference>
<evidence type="ECO:0000313" key="3">
    <source>
        <dbReference type="Proteomes" id="UP001595453"/>
    </source>
</evidence>
<dbReference type="EMBL" id="JBHRSD010000001">
    <property type="protein sequence ID" value="MFC3031096.1"/>
    <property type="molecule type" value="Genomic_DNA"/>
</dbReference>
<protein>
    <recommendedName>
        <fullName evidence="4">Phosphate ABC transporter substrate-binding protein</fullName>
    </recommendedName>
</protein>
<organism evidence="2 3">
    <name type="scientific">Pseudoalteromonas fenneropenaei</name>
    <dbReference type="NCBI Taxonomy" id="1737459"/>
    <lineage>
        <taxon>Bacteria</taxon>
        <taxon>Pseudomonadati</taxon>
        <taxon>Pseudomonadota</taxon>
        <taxon>Gammaproteobacteria</taxon>
        <taxon>Alteromonadales</taxon>
        <taxon>Pseudoalteromonadaceae</taxon>
        <taxon>Pseudoalteromonas</taxon>
    </lineage>
</organism>
<dbReference type="RefSeq" id="WP_377119986.1">
    <property type="nucleotide sequence ID" value="NZ_JBHRSD010000001.1"/>
</dbReference>
<reference evidence="3" key="1">
    <citation type="journal article" date="2019" name="Int. J. Syst. Evol. Microbiol.">
        <title>The Global Catalogue of Microorganisms (GCM) 10K type strain sequencing project: providing services to taxonomists for standard genome sequencing and annotation.</title>
        <authorList>
            <consortium name="The Broad Institute Genomics Platform"/>
            <consortium name="The Broad Institute Genome Sequencing Center for Infectious Disease"/>
            <person name="Wu L."/>
            <person name="Ma J."/>
        </authorList>
    </citation>
    <scope>NUCLEOTIDE SEQUENCE [LARGE SCALE GENOMIC DNA]</scope>
    <source>
        <strain evidence="3">KCTC 42730</strain>
    </source>
</reference>
<keyword evidence="3" id="KW-1185">Reference proteome</keyword>
<proteinExistence type="predicted"/>
<dbReference type="SUPFAM" id="SSF53850">
    <property type="entry name" value="Periplasmic binding protein-like II"/>
    <property type="match status" value="1"/>
</dbReference>
<evidence type="ECO:0008006" key="4">
    <source>
        <dbReference type="Google" id="ProtNLM"/>
    </source>
</evidence>